<feature type="chain" id="PRO_5039452640" evidence="2">
    <location>
        <begin position="31"/>
        <end position="378"/>
    </location>
</feature>
<comment type="similarity">
    <text evidence="1">Belongs to the CapA family.</text>
</comment>
<keyword evidence="5" id="KW-1185">Reference proteome</keyword>
<dbReference type="EMBL" id="LKHP01000003">
    <property type="protein sequence ID" value="KRQ87505.1"/>
    <property type="molecule type" value="Genomic_DNA"/>
</dbReference>
<feature type="domain" description="Capsule synthesis protein CapA" evidence="3">
    <location>
        <begin position="53"/>
        <end position="292"/>
    </location>
</feature>
<dbReference type="PANTHER" id="PTHR33393:SF12">
    <property type="entry name" value="CAPSULE BIOSYNTHESIS PROTEIN CAPA"/>
    <property type="match status" value="1"/>
</dbReference>
<proteinExistence type="inferred from homology"/>
<dbReference type="InterPro" id="IPR029052">
    <property type="entry name" value="Metallo-depent_PP-like"/>
</dbReference>
<dbReference type="Proteomes" id="UP000052015">
    <property type="component" value="Unassembled WGS sequence"/>
</dbReference>
<dbReference type="RefSeq" id="WP_057977423.1">
    <property type="nucleotide sequence ID" value="NZ_LKHP01000003.1"/>
</dbReference>
<dbReference type="InterPro" id="IPR019079">
    <property type="entry name" value="Capsule_synth_CapA"/>
</dbReference>
<dbReference type="SMART" id="SM00854">
    <property type="entry name" value="PGA_cap"/>
    <property type="match status" value="1"/>
</dbReference>
<evidence type="ECO:0000256" key="1">
    <source>
        <dbReference type="ARBA" id="ARBA00005662"/>
    </source>
</evidence>
<comment type="caution">
    <text evidence="4">The sequence shown here is derived from an EMBL/GenBank/DDBJ whole genome shotgun (WGS) entry which is preliminary data.</text>
</comment>
<organism evidence="4 5">
    <name type="scientific">Caloramator mitchellensis</name>
    <dbReference type="NCBI Taxonomy" id="908809"/>
    <lineage>
        <taxon>Bacteria</taxon>
        <taxon>Bacillati</taxon>
        <taxon>Bacillota</taxon>
        <taxon>Clostridia</taxon>
        <taxon>Eubacteriales</taxon>
        <taxon>Clostridiaceae</taxon>
        <taxon>Caloramator</taxon>
    </lineage>
</organism>
<dbReference type="AlphaFoldDB" id="A0A0R3JVF3"/>
<name>A0A0R3JVF3_CALMK</name>
<sequence>MLNYQKKNFFAIILLIVLLFTACINQKPNADEKNSDLQNNQNQSIIEQEKTVKIVMAGDVIFHKPQLTYARTKNGYDFKPSFEDIKYLISDANISVFNLEGNINTKLKPSGYPKFNYPIEAVDALKWAGFDGVVLANNHSLDTGLEGLKGTIYNFNKKGLKVIGAGKNSETRTAIYEVNGIKVGFLAYTQFINFQKSGLGYVNMIDIEKIKSDITRLKGQVDFCIVYMHHGTEYLREVEKNQITLYRKIADLGADYIVGNHPHVARKSEYYKTKDGRGVIINYSLGNFISNQNDKYTDIGLIARLELSKKDKTVEIKNFEMIPIYRLRYKESGKTMHKVITAEGIEKYKNKIGADNIKYITKTFDELEAATEVVNNMR</sequence>
<gene>
    <name evidence="4" type="primary">capA</name>
    <name evidence="4" type="ORF">ABG79_00844</name>
</gene>
<evidence type="ECO:0000256" key="2">
    <source>
        <dbReference type="SAM" id="SignalP"/>
    </source>
</evidence>
<dbReference type="PANTHER" id="PTHR33393">
    <property type="entry name" value="POLYGLUTAMINE SYNTHESIS ACCESSORY PROTEIN RV0574C-RELATED"/>
    <property type="match status" value="1"/>
</dbReference>
<protein>
    <submittedName>
        <fullName evidence="4">Capsule biosynthesis protein CapA</fullName>
    </submittedName>
</protein>
<dbReference type="PROSITE" id="PS51257">
    <property type="entry name" value="PROKAR_LIPOPROTEIN"/>
    <property type="match status" value="1"/>
</dbReference>
<evidence type="ECO:0000259" key="3">
    <source>
        <dbReference type="SMART" id="SM00854"/>
    </source>
</evidence>
<reference evidence="4 5" key="1">
    <citation type="submission" date="2015-09" db="EMBL/GenBank/DDBJ databases">
        <title>Draft genome sequence of a Caloramator mitchellensis, a moderate thermophile from the Great Artesian Basin of Australia.</title>
        <authorList>
            <person name="Patel B.K."/>
        </authorList>
    </citation>
    <scope>NUCLEOTIDE SEQUENCE [LARGE SCALE GENOMIC DNA]</scope>
    <source>
        <strain evidence="4 5">VF08</strain>
    </source>
</reference>
<feature type="signal peptide" evidence="2">
    <location>
        <begin position="1"/>
        <end position="30"/>
    </location>
</feature>
<accession>A0A0R3JVF3</accession>
<dbReference type="STRING" id="908809.ABG79_00844"/>
<dbReference type="SUPFAM" id="SSF56300">
    <property type="entry name" value="Metallo-dependent phosphatases"/>
    <property type="match status" value="1"/>
</dbReference>
<dbReference type="Pfam" id="PF09587">
    <property type="entry name" value="PGA_cap"/>
    <property type="match status" value="1"/>
</dbReference>
<dbReference type="PATRIC" id="fig|908809.3.peg.852"/>
<dbReference type="InterPro" id="IPR052169">
    <property type="entry name" value="CW_Biosynth-Accessory"/>
</dbReference>
<evidence type="ECO:0000313" key="5">
    <source>
        <dbReference type="Proteomes" id="UP000052015"/>
    </source>
</evidence>
<keyword evidence="2" id="KW-0732">Signal</keyword>
<evidence type="ECO:0000313" key="4">
    <source>
        <dbReference type="EMBL" id="KRQ87505.1"/>
    </source>
</evidence>
<dbReference type="OrthoDB" id="9810906at2"/>
<dbReference type="Gene3D" id="3.60.21.10">
    <property type="match status" value="1"/>
</dbReference>
<dbReference type="CDD" id="cd07381">
    <property type="entry name" value="MPP_CapA"/>
    <property type="match status" value="1"/>
</dbReference>